<accession>A0ABP9BS77</accession>
<evidence type="ECO:0000259" key="2">
    <source>
        <dbReference type="Pfam" id="PF16370"/>
    </source>
</evidence>
<protein>
    <submittedName>
        <fullName evidence="3">Calcineurin-like phosphoesterase family protein</fullName>
    </submittedName>
</protein>
<evidence type="ECO:0000313" key="3">
    <source>
        <dbReference type="EMBL" id="GAA4798467.1"/>
    </source>
</evidence>
<dbReference type="InterPro" id="IPR029052">
    <property type="entry name" value="Metallo-depent_PP-like"/>
</dbReference>
<keyword evidence="4" id="KW-1185">Reference proteome</keyword>
<comment type="caution">
    <text evidence="3">The sequence shown here is derived from an EMBL/GenBank/DDBJ whole genome shotgun (WGS) entry which is preliminary data.</text>
</comment>
<feature type="domain" description="Calcineurin-like phosphoesterase C-terminal" evidence="2">
    <location>
        <begin position="318"/>
        <end position="476"/>
    </location>
</feature>
<dbReference type="SUPFAM" id="SSF56300">
    <property type="entry name" value="Metallo-dependent phosphatases"/>
    <property type="match status" value="1"/>
</dbReference>
<dbReference type="InterPro" id="IPR032288">
    <property type="entry name" value="Metallophos_C"/>
</dbReference>
<reference evidence="4" key="1">
    <citation type="journal article" date="2019" name="Int. J. Syst. Evol. Microbiol.">
        <title>The Global Catalogue of Microorganisms (GCM) 10K type strain sequencing project: providing services to taxonomists for standard genome sequencing and annotation.</title>
        <authorList>
            <consortium name="The Broad Institute Genomics Platform"/>
            <consortium name="The Broad Institute Genome Sequencing Center for Infectious Disease"/>
            <person name="Wu L."/>
            <person name="Ma J."/>
        </authorList>
    </citation>
    <scope>NUCLEOTIDE SEQUENCE [LARGE SCALE GENOMIC DNA]</scope>
    <source>
        <strain evidence="4">JCM 18200</strain>
    </source>
</reference>
<dbReference type="Proteomes" id="UP001501411">
    <property type="component" value="Unassembled WGS sequence"/>
</dbReference>
<dbReference type="Pfam" id="PF16370">
    <property type="entry name" value="MetallophosC"/>
    <property type="match status" value="1"/>
</dbReference>
<dbReference type="PANTHER" id="PTHR43143:SF6">
    <property type="entry name" value="BLL3016 PROTEIN"/>
    <property type="match status" value="1"/>
</dbReference>
<organism evidence="3 4">
    <name type="scientific">Olivibacter ginsenosidimutans</name>
    <dbReference type="NCBI Taxonomy" id="1176537"/>
    <lineage>
        <taxon>Bacteria</taxon>
        <taxon>Pseudomonadati</taxon>
        <taxon>Bacteroidota</taxon>
        <taxon>Sphingobacteriia</taxon>
        <taxon>Sphingobacteriales</taxon>
        <taxon>Sphingobacteriaceae</taxon>
        <taxon>Olivibacter</taxon>
    </lineage>
</organism>
<evidence type="ECO:0000313" key="4">
    <source>
        <dbReference type="Proteomes" id="UP001501411"/>
    </source>
</evidence>
<feature type="domain" description="Calcineurin-like phosphoesterase" evidence="1">
    <location>
        <begin position="127"/>
        <end position="304"/>
    </location>
</feature>
<dbReference type="Gene3D" id="3.60.21.10">
    <property type="match status" value="1"/>
</dbReference>
<dbReference type="PANTHER" id="PTHR43143">
    <property type="entry name" value="METALLOPHOSPHOESTERASE, CALCINEURIN SUPERFAMILY"/>
    <property type="match status" value="1"/>
</dbReference>
<evidence type="ECO:0000259" key="1">
    <source>
        <dbReference type="Pfam" id="PF00149"/>
    </source>
</evidence>
<dbReference type="InterPro" id="IPR004843">
    <property type="entry name" value="Calcineurin-like_PHP"/>
</dbReference>
<dbReference type="RefSeq" id="WP_345232534.1">
    <property type="nucleotide sequence ID" value="NZ_BAABIQ010000039.1"/>
</dbReference>
<proteinExistence type="predicted"/>
<dbReference type="InterPro" id="IPR051918">
    <property type="entry name" value="STPP_CPPED1"/>
</dbReference>
<gene>
    <name evidence="3" type="ORF">GCM10023231_29040</name>
</gene>
<dbReference type="Pfam" id="PF00149">
    <property type="entry name" value="Metallophos"/>
    <property type="match status" value="1"/>
</dbReference>
<dbReference type="EMBL" id="BAABIQ010000039">
    <property type="protein sequence ID" value="GAA4798467.1"/>
    <property type="molecule type" value="Genomic_DNA"/>
</dbReference>
<sequence>MDKRIFILLGWLSIPGCLWAQSDILVHGSVFLDRNQNGLYDKGERGLSHILISNGDTVVQTDKRGNYAIPAAPGMSVFPIIPTGYTSFKKGEKVNNTAFFYFQEGEMPTATEQILFPLVREKQSPSFRIGAIGDIQVGDTAEIAYANKTLFKELLGRQDMAFHMVLGDLLNDNLQHMSTMKNMLNTLPVHSWAVAGNHDRNVEQAIYKDDIFNENFGASTYAFNYGNIHFIVFNNVYATGKRSYEGRLNEVQLRFLANDLKYVPKDRQVVICQHIPMVFTRNKDAVLDILKAHSKVLILSAHMHTISRHFLDHGRIQEIVVGAPSGTWWTGEKDWQGIPHALMQDGSPRNYFTVDFNKKGYTLQYKGIGLDASDQASVTMNGDTVISNIYAGGDSTRVRMKIDGGDWLQMEKVRRIDPYVLHIIEQNRSKTYPTTGSRLIPLRKRFSPHIWQQLLPINTPSGIHQLHIEAEDPFGYKMETPAVIRFVKP</sequence>
<name>A0ABP9BS77_9SPHI</name>